<evidence type="ECO:0000313" key="3">
    <source>
        <dbReference type="Proteomes" id="UP000054549"/>
    </source>
</evidence>
<evidence type="ECO:0000256" key="1">
    <source>
        <dbReference type="SAM" id="MobiDB-lite"/>
    </source>
</evidence>
<keyword evidence="3" id="KW-1185">Reference proteome</keyword>
<feature type="compositionally biased region" description="Basic and acidic residues" evidence="1">
    <location>
        <begin position="237"/>
        <end position="249"/>
    </location>
</feature>
<evidence type="ECO:0000313" key="2">
    <source>
        <dbReference type="EMBL" id="KIL54621.1"/>
    </source>
</evidence>
<dbReference type="OrthoDB" id="3063862at2759"/>
<dbReference type="HOGENOM" id="CLU_566141_0_0_1"/>
<dbReference type="EMBL" id="KN818682">
    <property type="protein sequence ID" value="KIL54621.1"/>
    <property type="molecule type" value="Genomic_DNA"/>
</dbReference>
<sequence length="482" mass="53615">MSNITRKLKLLVRKQPELFQADSDGAEPMMQLWQGSRPSPSASSTMVHRPKILAALDRQEEEEASGDDYGSGDAEDSDDGPSCVSSPATRHSIHEKTHNVKIRYNFTLYSTIEMKKPKGQHISKASSIDLSSDIPWIDFHEELKMQAGKLYSKPILDDMHNFEINYTIPRVSANPLSLDTKNDYEYMIENVINSKKKDTTIKVQICELPVSSGKENMDPNNSGSDDEPPKKRQKKGKSSDGTKTKKKSDILPGNQALVENITKLRKRWTCSLTSCPSDHCFIPPEGPHLYLGHEHVEKWAAAMLRNDGSATLDTPPNIKLFDAISPQTLATKSPILQARLDQIALKSKAQAPMPPMVVPSTPIVNFVLPNNMFTPSFQQPMQPFNIAPTPGVINTGPTPQPSSVTNPIIPTGYQPGPKQSIRDFCHFYSLSDGIFDKFDQNAFTGTHAFRRLNSSDLQAMNFKPGEIIDLKDAIEEWAVKIS</sequence>
<dbReference type="Proteomes" id="UP000054549">
    <property type="component" value="Unassembled WGS sequence"/>
</dbReference>
<dbReference type="AlphaFoldDB" id="A0A0C2WDH3"/>
<accession>A0A0C2WDH3</accession>
<name>A0A0C2WDH3_AMAMK</name>
<feature type="compositionally biased region" description="Polar residues" evidence="1">
    <location>
        <begin position="33"/>
        <end position="46"/>
    </location>
</feature>
<reference evidence="2 3" key="1">
    <citation type="submission" date="2014-04" db="EMBL/GenBank/DDBJ databases">
        <title>Evolutionary Origins and Diversification of the Mycorrhizal Mutualists.</title>
        <authorList>
            <consortium name="DOE Joint Genome Institute"/>
            <consortium name="Mycorrhizal Genomics Consortium"/>
            <person name="Kohler A."/>
            <person name="Kuo A."/>
            <person name="Nagy L.G."/>
            <person name="Floudas D."/>
            <person name="Copeland A."/>
            <person name="Barry K.W."/>
            <person name="Cichocki N."/>
            <person name="Veneault-Fourrey C."/>
            <person name="LaButti K."/>
            <person name="Lindquist E.A."/>
            <person name="Lipzen A."/>
            <person name="Lundell T."/>
            <person name="Morin E."/>
            <person name="Murat C."/>
            <person name="Riley R."/>
            <person name="Ohm R."/>
            <person name="Sun H."/>
            <person name="Tunlid A."/>
            <person name="Henrissat B."/>
            <person name="Grigoriev I.V."/>
            <person name="Hibbett D.S."/>
            <person name="Martin F."/>
        </authorList>
    </citation>
    <scope>NUCLEOTIDE SEQUENCE [LARGE SCALE GENOMIC DNA]</scope>
    <source>
        <strain evidence="2 3">Koide BX008</strain>
    </source>
</reference>
<feature type="region of interest" description="Disordered" evidence="1">
    <location>
        <begin position="210"/>
        <end position="252"/>
    </location>
</feature>
<feature type="region of interest" description="Disordered" evidence="1">
    <location>
        <begin position="16"/>
        <end position="94"/>
    </location>
</feature>
<gene>
    <name evidence="2" type="ORF">M378DRAFT_18724</name>
</gene>
<dbReference type="STRING" id="946122.A0A0C2WDH3"/>
<dbReference type="InParanoid" id="A0A0C2WDH3"/>
<organism evidence="2 3">
    <name type="scientific">Amanita muscaria (strain Koide BX008)</name>
    <dbReference type="NCBI Taxonomy" id="946122"/>
    <lineage>
        <taxon>Eukaryota</taxon>
        <taxon>Fungi</taxon>
        <taxon>Dikarya</taxon>
        <taxon>Basidiomycota</taxon>
        <taxon>Agaricomycotina</taxon>
        <taxon>Agaricomycetes</taxon>
        <taxon>Agaricomycetidae</taxon>
        <taxon>Agaricales</taxon>
        <taxon>Pluteineae</taxon>
        <taxon>Amanitaceae</taxon>
        <taxon>Amanita</taxon>
    </lineage>
</organism>
<protein>
    <submittedName>
        <fullName evidence="2">Uncharacterized protein</fullName>
    </submittedName>
</protein>
<proteinExistence type="predicted"/>